<dbReference type="AlphaFoldDB" id="A0A8X6GEF5"/>
<accession>A0A8X6GEF5</accession>
<feature type="transmembrane region" description="Helical" evidence="1">
    <location>
        <begin position="50"/>
        <end position="71"/>
    </location>
</feature>
<reference evidence="2" key="1">
    <citation type="submission" date="2020-07" db="EMBL/GenBank/DDBJ databases">
        <title>Multicomponent nature underlies the extraordinary mechanical properties of spider dragline silk.</title>
        <authorList>
            <person name="Kono N."/>
            <person name="Nakamura H."/>
            <person name="Mori M."/>
            <person name="Yoshida Y."/>
            <person name="Ohtoshi R."/>
            <person name="Malay A.D."/>
            <person name="Moran D.A.P."/>
            <person name="Tomita M."/>
            <person name="Numata K."/>
            <person name="Arakawa K."/>
        </authorList>
    </citation>
    <scope>NUCLEOTIDE SEQUENCE</scope>
</reference>
<protein>
    <submittedName>
        <fullName evidence="2">Uncharacterized protein</fullName>
    </submittedName>
</protein>
<keyword evidence="1" id="KW-0812">Transmembrane</keyword>
<organism evidence="2 3">
    <name type="scientific">Trichonephila clavata</name>
    <name type="common">Joro spider</name>
    <name type="synonym">Nephila clavata</name>
    <dbReference type="NCBI Taxonomy" id="2740835"/>
    <lineage>
        <taxon>Eukaryota</taxon>
        <taxon>Metazoa</taxon>
        <taxon>Ecdysozoa</taxon>
        <taxon>Arthropoda</taxon>
        <taxon>Chelicerata</taxon>
        <taxon>Arachnida</taxon>
        <taxon>Araneae</taxon>
        <taxon>Araneomorphae</taxon>
        <taxon>Entelegynae</taxon>
        <taxon>Araneoidea</taxon>
        <taxon>Nephilidae</taxon>
        <taxon>Trichonephila</taxon>
    </lineage>
</organism>
<comment type="caution">
    <text evidence="2">The sequence shown here is derived from an EMBL/GenBank/DDBJ whole genome shotgun (WGS) entry which is preliminary data.</text>
</comment>
<keyword evidence="1" id="KW-1133">Transmembrane helix</keyword>
<evidence type="ECO:0000256" key="1">
    <source>
        <dbReference type="SAM" id="Phobius"/>
    </source>
</evidence>
<gene>
    <name evidence="2" type="ORF">TNCT_261231</name>
</gene>
<keyword evidence="3" id="KW-1185">Reference proteome</keyword>
<proteinExistence type="predicted"/>
<keyword evidence="1" id="KW-0472">Membrane</keyword>
<dbReference type="Proteomes" id="UP000887116">
    <property type="component" value="Unassembled WGS sequence"/>
</dbReference>
<dbReference type="EMBL" id="BMAO01005582">
    <property type="protein sequence ID" value="GFR02293.1"/>
    <property type="molecule type" value="Genomic_DNA"/>
</dbReference>
<sequence>MPNVFGFLFEVVQAYARRERDFHEQKESQQDPKLLNSYNVIVKHQYDFKLIIIGNIFATYLDLIQVLMLILQFYNMRSQQRTSDIVMISKIHSSRRGCF</sequence>
<name>A0A8X6GEF5_TRICU</name>
<evidence type="ECO:0000313" key="3">
    <source>
        <dbReference type="Proteomes" id="UP000887116"/>
    </source>
</evidence>
<evidence type="ECO:0000313" key="2">
    <source>
        <dbReference type="EMBL" id="GFR02293.1"/>
    </source>
</evidence>